<dbReference type="Proteomes" id="UP000291343">
    <property type="component" value="Unassembled WGS sequence"/>
</dbReference>
<dbReference type="GO" id="GO:0005739">
    <property type="term" value="C:mitochondrion"/>
    <property type="evidence" value="ECO:0007669"/>
    <property type="project" value="TreeGrafter"/>
</dbReference>
<feature type="compositionally biased region" description="Polar residues" evidence="2">
    <location>
        <begin position="1369"/>
        <end position="1378"/>
    </location>
</feature>
<organism evidence="3 4">
    <name type="scientific">Laodelphax striatellus</name>
    <name type="common">Small brown planthopper</name>
    <name type="synonym">Delphax striatella</name>
    <dbReference type="NCBI Taxonomy" id="195883"/>
    <lineage>
        <taxon>Eukaryota</taxon>
        <taxon>Metazoa</taxon>
        <taxon>Ecdysozoa</taxon>
        <taxon>Arthropoda</taxon>
        <taxon>Hexapoda</taxon>
        <taxon>Insecta</taxon>
        <taxon>Pterygota</taxon>
        <taxon>Neoptera</taxon>
        <taxon>Paraneoptera</taxon>
        <taxon>Hemiptera</taxon>
        <taxon>Auchenorrhyncha</taxon>
        <taxon>Fulgoroidea</taxon>
        <taxon>Delphacidae</taxon>
        <taxon>Criomorphinae</taxon>
        <taxon>Laodelphax</taxon>
    </lineage>
</organism>
<keyword evidence="4" id="KW-1185">Reference proteome</keyword>
<evidence type="ECO:0000256" key="2">
    <source>
        <dbReference type="SAM" id="MobiDB-lite"/>
    </source>
</evidence>
<reference evidence="3 4" key="1">
    <citation type="journal article" date="2017" name="Gigascience">
        <title>Genome sequence of the small brown planthopper, Laodelphax striatellus.</title>
        <authorList>
            <person name="Zhu J."/>
            <person name="Jiang F."/>
            <person name="Wang X."/>
            <person name="Yang P."/>
            <person name="Bao Y."/>
            <person name="Zhao W."/>
            <person name="Wang W."/>
            <person name="Lu H."/>
            <person name="Wang Q."/>
            <person name="Cui N."/>
            <person name="Li J."/>
            <person name="Chen X."/>
            <person name="Luo L."/>
            <person name="Yu J."/>
            <person name="Kang L."/>
            <person name="Cui F."/>
        </authorList>
    </citation>
    <scope>NUCLEOTIDE SEQUENCE [LARGE SCALE GENOMIC DNA]</scope>
    <source>
        <strain evidence="3">Lst14</strain>
    </source>
</reference>
<dbReference type="Gene3D" id="1.25.40.10">
    <property type="entry name" value="Tetratricopeptide repeat domain"/>
    <property type="match status" value="2"/>
</dbReference>
<evidence type="ECO:0008006" key="5">
    <source>
        <dbReference type="Google" id="ProtNLM"/>
    </source>
</evidence>
<dbReference type="OrthoDB" id="185373at2759"/>
<feature type="region of interest" description="Disordered" evidence="2">
    <location>
        <begin position="1342"/>
        <end position="1378"/>
    </location>
</feature>
<dbReference type="GO" id="GO:0070129">
    <property type="term" value="P:regulation of mitochondrial translation"/>
    <property type="evidence" value="ECO:0007669"/>
    <property type="project" value="TreeGrafter"/>
</dbReference>
<dbReference type="EMBL" id="QKKF02030297">
    <property type="protein sequence ID" value="RZF34823.1"/>
    <property type="molecule type" value="Genomic_DNA"/>
</dbReference>
<evidence type="ECO:0000256" key="1">
    <source>
        <dbReference type="PROSITE-ProRule" id="PRU00708"/>
    </source>
</evidence>
<comment type="caution">
    <text evidence="3">The sequence shown here is derived from an EMBL/GenBank/DDBJ whole genome shotgun (WGS) entry which is preliminary data.</text>
</comment>
<evidence type="ECO:0000313" key="3">
    <source>
        <dbReference type="EMBL" id="RZF34823.1"/>
    </source>
</evidence>
<dbReference type="GO" id="GO:0003730">
    <property type="term" value="F:mRNA 3'-UTR binding"/>
    <property type="evidence" value="ECO:0007669"/>
    <property type="project" value="TreeGrafter"/>
</dbReference>
<dbReference type="GO" id="GO:0005634">
    <property type="term" value="C:nucleus"/>
    <property type="evidence" value="ECO:0007669"/>
    <property type="project" value="TreeGrafter"/>
</dbReference>
<dbReference type="Pfam" id="PF01535">
    <property type="entry name" value="PPR"/>
    <property type="match status" value="2"/>
</dbReference>
<dbReference type="InParanoid" id="A0A482WMW8"/>
<gene>
    <name evidence="3" type="ORF">LSTR_LSTR011210</name>
</gene>
<dbReference type="NCBIfam" id="TIGR00756">
    <property type="entry name" value="PPR"/>
    <property type="match status" value="2"/>
</dbReference>
<dbReference type="FunCoup" id="A0A482WMW8">
    <property type="interactions" value="1786"/>
</dbReference>
<dbReference type="SMR" id="A0A482WMW8"/>
<dbReference type="Pfam" id="PF13041">
    <property type="entry name" value="PPR_2"/>
    <property type="match status" value="1"/>
</dbReference>
<name>A0A482WMW8_LAOST</name>
<dbReference type="PANTHER" id="PTHR46669">
    <property type="entry name" value="LEUCINE-RICH PPR MOTIF-CONTAINING PROTEIN, MITOCHONDRIAL"/>
    <property type="match status" value="1"/>
</dbReference>
<dbReference type="PANTHER" id="PTHR46669:SF1">
    <property type="entry name" value="LEUCINE-RICH PPR MOTIF-CONTAINING PROTEIN, MITOCHONDRIAL"/>
    <property type="match status" value="1"/>
</dbReference>
<feature type="repeat" description="PPR" evidence="1">
    <location>
        <begin position="178"/>
        <end position="212"/>
    </location>
</feature>
<feature type="repeat" description="PPR" evidence="1">
    <location>
        <begin position="964"/>
        <end position="998"/>
    </location>
</feature>
<sequence length="1378" mass="155452">MSILRSARFLKYIGNVKRFKVSQNILNNVSPIPIKQADKFTLQNFRCFSYSAAEATRQRYDRNSLDRSIRRLDEDARRMGRISVKELKDVIQEIQSTKTATSTQSLMVIRCCGNLVPEETPEFRTNLVKEVWSTLEKLGIPMDISHYNALLRVYLENEHNFSPVEFLSELEHKGIEPNRVTFQRLVASYCQRADIDGATRILEYMREKQMPISEGVFNALIMGHAKAGDMESAKGILSVMSQANLEPNNDTYTTLLCGYARIGDAPSIESFFEECETKDIILGDRDYLEIIYTLAVNEQEQLIDFILTKINRSLGYNQDAANVILRLTTGGREDIAYKIYETMTPIPRADGQPISNPGAFFIRQLVKANRPVDSILKLCDAMKEKNQNSRGLLIATENALLSGNTEMAIALIKAMKDAYYPVRPHYFWPVLVKQNDKKGILGVIREMADLKVIPTTETLREYVLPKALRDGDVNAAVALVSELKDAGVSIGASAASITGYYLAKNRMADAAAIASSYQAVYTSSVSRFTLVKSFLDTKDVDSFAQLVRAVIQTKSLPRSQQEDEEEEFVFDDREYVGRILLATVTKGRNSAVPYTELFQKFLDQGLGLSNSTAEQIQSQLSESQHLTTEVSDLLTKLTSTDVLPAPIQRKLPVRLAPRNEESLLALKKTLEAKGENTNGIKKQLLAVYCVSDDVEKAEAYFNELKSEGFFLTAGMYAMLIEKYLDSKQLDKAFEKFNELREKEPDIKLDNIKAVKLAIGLVESDRLQDALLLLKSQKREEGDIDKEAQKDKPFAYGAICWRLLNTIAEKGDAAGTRQVFDALVENGFIQVSNMFLGPLVKAHLVSDNLNGALDVFEWACHNYRATPFKKELSCKLIEKEDAASLQRLTDLSTVVHGEINSLHDLVLAFVECGRIRQARKILETPGLRVRTDRLVSAGERFRGDSDVKTLEGLLQVTKDIPQVDRANLYSILLTNLIKHDNPEKALSLWTLMQEENVQPSEEFLHRLGTFLTEKGFEVPFAIPTVEAKKDEIVDANLPLPRRKLRMALASKDWNSIMTAYKALKKQNVKLYAAEIAGIVQFAIEEGKPIQTIAELAAEILATQVDFPRFKLSYLTKKLAQTGDIEAFEHFGHFLTEQQKKATKFQNMRYICYITAGKVDEILSRIEKVAKETNSKEELMAAEPVPLGGMINVVQSSPEARERVEKLADECFQKGNPFFGNILWAYYLCEGDLEAADRMFNKYLKSADTIFYKIVSNNAIKNAKEELIDNLMKYLDQYEHFKTIDHAVLYSSKINILLKKNEADKAMEFLDSVANKIPVSEMSQFVLWKLKRYVTASGKTFPYEVSKPQRKGRGGSQDDLSDSDSEEYDSAKQTNQRLSS</sequence>
<protein>
    <recommendedName>
        <fullName evidence="5">Pentacotripeptide-repeat region of PRORP domain-containing protein</fullName>
    </recommendedName>
</protein>
<evidence type="ECO:0000313" key="4">
    <source>
        <dbReference type="Proteomes" id="UP000291343"/>
    </source>
</evidence>
<dbReference type="InterPro" id="IPR033490">
    <property type="entry name" value="LRP130"/>
</dbReference>
<accession>A0A482WMW8</accession>
<dbReference type="PROSITE" id="PS51375">
    <property type="entry name" value="PPR"/>
    <property type="match status" value="3"/>
</dbReference>
<dbReference type="Pfam" id="PF13812">
    <property type="entry name" value="PPR_3"/>
    <property type="match status" value="1"/>
</dbReference>
<dbReference type="STRING" id="195883.A0A482WMW8"/>
<dbReference type="InterPro" id="IPR011990">
    <property type="entry name" value="TPR-like_helical_dom_sf"/>
</dbReference>
<proteinExistence type="predicted"/>
<feature type="compositionally biased region" description="Acidic residues" evidence="2">
    <location>
        <begin position="1357"/>
        <end position="1366"/>
    </location>
</feature>
<dbReference type="InterPro" id="IPR002885">
    <property type="entry name" value="PPR_rpt"/>
</dbReference>
<feature type="repeat" description="PPR" evidence="1">
    <location>
        <begin position="213"/>
        <end position="247"/>
    </location>
</feature>